<accession>A0A5S6R638</accession>
<evidence type="ECO:0000313" key="3">
    <source>
        <dbReference type="WBParaSite" id="TMUE_3000014697.1"/>
    </source>
</evidence>
<sequence>MRPSSLKLLFHRSELSIDSTETFNTLAIGEATLSQQLLSAHYQDAKRQLRGEKVKFFGKTSNRIYSTIRAMPIPVALTANVIDVCNHAPVLTDERTAFAEGWCRMANLEEPDRRPLSRIEEIIPSRFAFGKQPSKKFDIPQPADTIGRQLDVTCRRTKRRPLVALPVTPYDAMPTGRSELRFRGNRFKLRKPCRGEGRGRTSHRGDEAEAVLLIEALKRQACSRGDEAVLLIEALKTLRKQPEYTTEGRLEANPLFKGKANDAEIGTMNSGVWRCRRKWLGQEANTVVAMLLATGEFNAKAEGQPQQQSVGCPRMKRCPLDYRTIEWQIDFCTLRQRCAKGEPPSKATSKEGMAQDARSSNRTTRNRHWP</sequence>
<proteinExistence type="predicted"/>
<feature type="region of interest" description="Disordered" evidence="1">
    <location>
        <begin position="340"/>
        <end position="370"/>
    </location>
</feature>
<evidence type="ECO:0000256" key="1">
    <source>
        <dbReference type="SAM" id="MobiDB-lite"/>
    </source>
</evidence>
<dbReference type="Proteomes" id="UP000046395">
    <property type="component" value="Unassembled WGS sequence"/>
</dbReference>
<reference evidence="3" key="1">
    <citation type="submission" date="2019-12" db="UniProtKB">
        <authorList>
            <consortium name="WormBaseParasite"/>
        </authorList>
    </citation>
    <scope>IDENTIFICATION</scope>
</reference>
<evidence type="ECO:0000313" key="2">
    <source>
        <dbReference type="Proteomes" id="UP000046395"/>
    </source>
</evidence>
<keyword evidence="2" id="KW-1185">Reference proteome</keyword>
<dbReference type="WBParaSite" id="TMUE_3000014697.1">
    <property type="protein sequence ID" value="TMUE_3000014697.1"/>
    <property type="gene ID" value="WBGene00302295"/>
</dbReference>
<name>A0A5S6R638_TRIMR</name>
<dbReference type="AlphaFoldDB" id="A0A5S6R638"/>
<organism evidence="2 3">
    <name type="scientific">Trichuris muris</name>
    <name type="common">Mouse whipworm</name>
    <dbReference type="NCBI Taxonomy" id="70415"/>
    <lineage>
        <taxon>Eukaryota</taxon>
        <taxon>Metazoa</taxon>
        <taxon>Ecdysozoa</taxon>
        <taxon>Nematoda</taxon>
        <taxon>Enoplea</taxon>
        <taxon>Dorylaimia</taxon>
        <taxon>Trichinellida</taxon>
        <taxon>Trichuridae</taxon>
        <taxon>Trichuris</taxon>
    </lineage>
</organism>
<protein>
    <submittedName>
        <fullName evidence="3">Uncharacterized protein</fullName>
    </submittedName>
</protein>